<dbReference type="SUPFAM" id="SSF53474">
    <property type="entry name" value="alpha/beta-Hydrolases"/>
    <property type="match status" value="1"/>
</dbReference>
<dbReference type="InterPro" id="IPR000073">
    <property type="entry name" value="AB_hydrolase_1"/>
</dbReference>
<dbReference type="Pfam" id="PF00561">
    <property type="entry name" value="Abhydrolase_1"/>
    <property type="match status" value="1"/>
</dbReference>
<dbReference type="PANTHER" id="PTHR43329">
    <property type="entry name" value="EPOXIDE HYDROLASE"/>
    <property type="match status" value="1"/>
</dbReference>
<evidence type="ECO:0000256" key="2">
    <source>
        <dbReference type="SAM" id="SignalP"/>
    </source>
</evidence>
<evidence type="ECO:0000256" key="1">
    <source>
        <dbReference type="ARBA" id="ARBA00022801"/>
    </source>
</evidence>
<evidence type="ECO:0000259" key="3">
    <source>
        <dbReference type="Pfam" id="PF00561"/>
    </source>
</evidence>
<evidence type="ECO:0000313" key="4">
    <source>
        <dbReference type="EMBL" id="GEM43611.1"/>
    </source>
</evidence>
<dbReference type="EMBL" id="BJXA01000106">
    <property type="protein sequence ID" value="GEM43611.1"/>
    <property type="molecule type" value="Genomic_DNA"/>
</dbReference>
<dbReference type="GO" id="GO:0016787">
    <property type="term" value="F:hydrolase activity"/>
    <property type="evidence" value="ECO:0007669"/>
    <property type="project" value="UniProtKB-KW"/>
</dbReference>
<dbReference type="PROSITE" id="PS51318">
    <property type="entry name" value="TAT"/>
    <property type="match status" value="1"/>
</dbReference>
<comment type="caution">
    <text evidence="4">The sequence shown here is derived from an EMBL/GenBank/DDBJ whole genome shotgun (WGS) entry which is preliminary data.</text>
</comment>
<dbReference type="PRINTS" id="PR00412">
    <property type="entry name" value="EPOXHYDRLASE"/>
</dbReference>
<protein>
    <submittedName>
        <fullName evidence="4">Alpha/beta hydrolase</fullName>
    </submittedName>
</protein>
<keyword evidence="1 4" id="KW-0378">Hydrolase</keyword>
<dbReference type="InterPro" id="IPR000639">
    <property type="entry name" value="Epox_hydrolase-like"/>
</dbReference>
<dbReference type="InterPro" id="IPR006311">
    <property type="entry name" value="TAT_signal"/>
</dbReference>
<accession>A0A511MT49</accession>
<gene>
    <name evidence="4" type="ORF">NN4_81300</name>
</gene>
<keyword evidence="2" id="KW-0732">Signal</keyword>
<dbReference type="Gene3D" id="3.40.50.1820">
    <property type="entry name" value="alpha/beta hydrolase"/>
    <property type="match status" value="1"/>
</dbReference>
<dbReference type="Proteomes" id="UP000321424">
    <property type="component" value="Unassembled WGS sequence"/>
</dbReference>
<proteinExistence type="predicted"/>
<feature type="chain" id="PRO_5038666020" evidence="2">
    <location>
        <begin position="32"/>
        <end position="351"/>
    </location>
</feature>
<reference evidence="4 5" key="1">
    <citation type="submission" date="2019-07" db="EMBL/GenBank/DDBJ databases">
        <title>Whole genome shotgun sequence of Nocardia ninae NBRC 108245.</title>
        <authorList>
            <person name="Hosoyama A."/>
            <person name="Uohara A."/>
            <person name="Ohji S."/>
            <person name="Ichikawa N."/>
        </authorList>
    </citation>
    <scope>NUCLEOTIDE SEQUENCE [LARGE SCALE GENOMIC DNA]</scope>
    <source>
        <strain evidence="4 5">NBRC 108245</strain>
    </source>
</reference>
<organism evidence="4 5">
    <name type="scientific">Nocardia ninae NBRC 108245</name>
    <dbReference type="NCBI Taxonomy" id="1210091"/>
    <lineage>
        <taxon>Bacteria</taxon>
        <taxon>Bacillati</taxon>
        <taxon>Actinomycetota</taxon>
        <taxon>Actinomycetes</taxon>
        <taxon>Mycobacteriales</taxon>
        <taxon>Nocardiaceae</taxon>
        <taxon>Nocardia</taxon>
    </lineage>
</organism>
<feature type="signal peptide" evidence="2">
    <location>
        <begin position="1"/>
        <end position="31"/>
    </location>
</feature>
<feature type="domain" description="AB hydrolase-1" evidence="3">
    <location>
        <begin position="82"/>
        <end position="225"/>
    </location>
</feature>
<evidence type="ECO:0000313" key="5">
    <source>
        <dbReference type="Proteomes" id="UP000321424"/>
    </source>
</evidence>
<dbReference type="AlphaFoldDB" id="A0A511MT49"/>
<keyword evidence="5" id="KW-1185">Reference proteome</keyword>
<sequence>MQMDLSRRRLFGGALVAGAAGLAATSLSACSADSASAPVTVPPGAELRAGSGANTTLGLIKQIDAGVLSVGYAEFGPSTGQPVILLHGWPYDPYSYADVGPLLAAAGYRVLVPFLRGYGPTTFLSAQTVRNGQQSAIARDIIDFMDALRIDKAIFGGFDWGARTVDIIAALWPQRCKAIVAVSGYIITQQAAQQQPLAPEAELGWWYQYYFATERGRLGYSKNRHDFNKLIWKRASPQWNFDDATYDRSATTWENPDHVDIVISNYRWRLSLAPGEPQYDAYEQQLATGPAITVPAITIASDFDGAAKDGKPYRAKFTGKYEHRILDGIGHNVPQEAPHPFAQAIIDADRM</sequence>
<name>A0A511MT49_9NOCA</name>
<dbReference type="PROSITE" id="PS51257">
    <property type="entry name" value="PROKAR_LIPOPROTEIN"/>
    <property type="match status" value="1"/>
</dbReference>
<dbReference type="InterPro" id="IPR029058">
    <property type="entry name" value="AB_hydrolase_fold"/>
</dbReference>